<dbReference type="VEuPathDB" id="CryptoDB:Cvel_740"/>
<evidence type="ECO:0000259" key="2">
    <source>
        <dbReference type="PROSITE" id="PS50206"/>
    </source>
</evidence>
<evidence type="ECO:0000313" key="3">
    <source>
        <dbReference type="EMBL" id="CEM34204.1"/>
    </source>
</evidence>
<name>A0A0G4GTW7_9ALVE</name>
<dbReference type="PhylomeDB" id="A0A0G4GTW7"/>
<dbReference type="Pfam" id="PF09409">
    <property type="entry name" value="PUB"/>
    <property type="match status" value="1"/>
</dbReference>
<sequence length="564" mass="59831">MGCASSKKAVPFAPEVFPLKLKHQATGGRGSKRGVTQSASPAPAASFRVQVASTSLAYCLVQDSCAHRALILDPRPPAEFKKCSLRNAVNVYGLMQDSSAFKEWLQTAGKLKTVLVCDATGSVSEHLKKLLSAVKASNVSVKEVLVIDGGLKAFASRFDFCLSNSPHTILPAPYEIIAPRPGSSGGFAVFLSGEAVVRAAKEAISRLGVTLVMNLTNRQCPIEQLSGGNSRGVKEEQYSCYGVKELPYRDAAAALQRAARKGQRVLVYDLSGSVHSPAVVCWWYIAHCGGDTEMGLAHLKRKVPNLPQFPMPIFNGLIQLQESVRAGKAPPSVVLPSLESPPSPTSPGKKGGSGVPFDNSVSKKGSTTVPLASLQRGGTLDSTRVSSLLARSDEPLEGGRGPVNVSARPPPSPSPASQQQKDATGRPGKGGKGKDMVQQGGGLFEHIDRAVSEMSKSLSKKDLQEALRTVHLTLNNVIANPSEPKFRKIRCANSRFHSTVGRHPSAMKVLAAAGFLLDTPTVGGEGGEAEVCVYLPASVLSQRLRDVLSRLPPPPQLTELQTKM</sequence>
<organism evidence="3">
    <name type="scientific">Chromera velia CCMP2878</name>
    <dbReference type="NCBI Taxonomy" id="1169474"/>
    <lineage>
        <taxon>Eukaryota</taxon>
        <taxon>Sar</taxon>
        <taxon>Alveolata</taxon>
        <taxon>Colpodellida</taxon>
        <taxon>Chromeraceae</taxon>
        <taxon>Chromera</taxon>
    </lineage>
</organism>
<dbReference type="Gene3D" id="3.40.250.10">
    <property type="entry name" value="Rhodanese-like domain"/>
    <property type="match status" value="1"/>
</dbReference>
<gene>
    <name evidence="3" type="ORF">Cvel_740</name>
</gene>
<dbReference type="SUPFAM" id="SSF52821">
    <property type="entry name" value="Rhodanese/Cell cycle control phosphatase"/>
    <property type="match status" value="1"/>
</dbReference>
<dbReference type="InterPro" id="IPR029021">
    <property type="entry name" value="Prot-tyrosine_phosphatase-like"/>
</dbReference>
<reference evidence="3" key="1">
    <citation type="submission" date="2014-11" db="EMBL/GenBank/DDBJ databases">
        <authorList>
            <person name="Otto D Thomas"/>
            <person name="Naeem Raeece"/>
        </authorList>
    </citation>
    <scope>NUCLEOTIDE SEQUENCE</scope>
</reference>
<dbReference type="PANTHER" id="PTHR23153">
    <property type="entry name" value="UBX-RELATED"/>
    <property type="match status" value="1"/>
</dbReference>
<dbReference type="InterPro" id="IPR036339">
    <property type="entry name" value="PUB-like_dom_sf"/>
</dbReference>
<dbReference type="InterPro" id="IPR036873">
    <property type="entry name" value="Rhodanese-like_dom_sf"/>
</dbReference>
<dbReference type="PANTHER" id="PTHR23153:SF38">
    <property type="entry name" value="UBX DOMAIN-CONTAINING PROTEIN 6"/>
    <property type="match status" value="1"/>
</dbReference>
<dbReference type="Gene3D" id="3.90.190.10">
    <property type="entry name" value="Protein tyrosine phosphatase superfamily"/>
    <property type="match status" value="1"/>
</dbReference>
<dbReference type="InterPro" id="IPR001763">
    <property type="entry name" value="Rhodanese-like_dom"/>
</dbReference>
<dbReference type="CDD" id="cd09212">
    <property type="entry name" value="PUB"/>
    <property type="match status" value="1"/>
</dbReference>
<dbReference type="Pfam" id="PF00581">
    <property type="entry name" value="Rhodanese"/>
    <property type="match status" value="1"/>
</dbReference>
<protein>
    <recommendedName>
        <fullName evidence="2">Rhodanese domain-containing protein</fullName>
    </recommendedName>
</protein>
<evidence type="ECO:0000256" key="1">
    <source>
        <dbReference type="SAM" id="MobiDB-lite"/>
    </source>
</evidence>
<dbReference type="CDD" id="cd00158">
    <property type="entry name" value="RHOD"/>
    <property type="match status" value="1"/>
</dbReference>
<dbReference type="SUPFAM" id="SSF143503">
    <property type="entry name" value="PUG domain-like"/>
    <property type="match status" value="1"/>
</dbReference>
<feature type="compositionally biased region" description="Polar residues" evidence="1">
    <location>
        <begin position="359"/>
        <end position="370"/>
    </location>
</feature>
<feature type="domain" description="Rhodanese" evidence="2">
    <location>
        <begin position="65"/>
        <end position="159"/>
    </location>
</feature>
<dbReference type="EMBL" id="CDMZ01001547">
    <property type="protein sequence ID" value="CEM34204.1"/>
    <property type="molecule type" value="Genomic_DNA"/>
</dbReference>
<accession>A0A0G4GTW7</accession>
<proteinExistence type="predicted"/>
<dbReference type="InterPro" id="IPR018997">
    <property type="entry name" value="PUB_domain"/>
</dbReference>
<feature type="region of interest" description="Disordered" evidence="1">
    <location>
        <begin position="331"/>
        <end position="439"/>
    </location>
</feature>
<dbReference type="PROSITE" id="PS50206">
    <property type="entry name" value="RHODANESE_3"/>
    <property type="match status" value="1"/>
</dbReference>
<dbReference type="GO" id="GO:0005737">
    <property type="term" value="C:cytoplasm"/>
    <property type="evidence" value="ECO:0007669"/>
    <property type="project" value="TreeGrafter"/>
</dbReference>
<dbReference type="AlphaFoldDB" id="A0A0G4GTW7"/>
<dbReference type="Gene3D" id="1.20.58.2190">
    <property type="match status" value="1"/>
</dbReference>